<comment type="similarity">
    <text evidence="1 8">Belongs to the cytochrome P450 family.</text>
</comment>
<dbReference type="InterPro" id="IPR002401">
    <property type="entry name" value="Cyt_P450_E_grp-I"/>
</dbReference>
<dbReference type="STRING" id="1314790.A0A1Y1Y8Q4"/>
<keyword evidence="6 8" id="KW-0503">Monooxygenase</keyword>
<dbReference type="EMBL" id="MCFE01000206">
    <property type="protein sequence ID" value="ORX94392.1"/>
    <property type="molecule type" value="Genomic_DNA"/>
</dbReference>
<evidence type="ECO:0000256" key="7">
    <source>
        <dbReference type="PIRSR" id="PIRSR602401-1"/>
    </source>
</evidence>
<dbReference type="PROSITE" id="PS00086">
    <property type="entry name" value="CYTOCHROME_P450"/>
    <property type="match status" value="1"/>
</dbReference>
<dbReference type="AlphaFoldDB" id="A0A1Y1Y8Q4"/>
<dbReference type="InterPro" id="IPR017972">
    <property type="entry name" value="Cyt_P450_CS"/>
</dbReference>
<dbReference type="PANTHER" id="PTHR24291">
    <property type="entry name" value="CYTOCHROME P450 FAMILY 4"/>
    <property type="match status" value="1"/>
</dbReference>
<dbReference type="Pfam" id="PF00067">
    <property type="entry name" value="p450"/>
    <property type="match status" value="1"/>
</dbReference>
<keyword evidence="4 8" id="KW-0560">Oxidoreductase</keyword>
<evidence type="ECO:0000256" key="2">
    <source>
        <dbReference type="ARBA" id="ARBA00022617"/>
    </source>
</evidence>
<evidence type="ECO:0000256" key="6">
    <source>
        <dbReference type="ARBA" id="ARBA00023033"/>
    </source>
</evidence>
<dbReference type="OrthoDB" id="1470350at2759"/>
<dbReference type="PRINTS" id="PR00385">
    <property type="entry name" value="P450"/>
</dbReference>
<evidence type="ECO:0000313" key="10">
    <source>
        <dbReference type="Proteomes" id="UP000193498"/>
    </source>
</evidence>
<evidence type="ECO:0000256" key="8">
    <source>
        <dbReference type="RuleBase" id="RU000461"/>
    </source>
</evidence>
<proteinExistence type="inferred from homology"/>
<dbReference type="PRINTS" id="PR00463">
    <property type="entry name" value="EP450I"/>
</dbReference>
<evidence type="ECO:0000256" key="3">
    <source>
        <dbReference type="ARBA" id="ARBA00022723"/>
    </source>
</evidence>
<keyword evidence="10" id="KW-1185">Reference proteome</keyword>
<reference evidence="9 10" key="1">
    <citation type="submission" date="2016-07" db="EMBL/GenBank/DDBJ databases">
        <title>Pervasive Adenine N6-methylation of Active Genes in Fungi.</title>
        <authorList>
            <consortium name="DOE Joint Genome Institute"/>
            <person name="Mondo S.J."/>
            <person name="Dannebaum R.O."/>
            <person name="Kuo R.C."/>
            <person name="Labutti K."/>
            <person name="Haridas S."/>
            <person name="Kuo A."/>
            <person name="Salamov A."/>
            <person name="Ahrendt S.R."/>
            <person name="Lipzen A."/>
            <person name="Sullivan W."/>
            <person name="Andreopoulos W.B."/>
            <person name="Clum A."/>
            <person name="Lindquist E."/>
            <person name="Daum C."/>
            <person name="Ramamoorthy G.K."/>
            <person name="Gryganskyi A."/>
            <person name="Culley D."/>
            <person name="Magnuson J.K."/>
            <person name="James T.Y."/>
            <person name="O'Malley M.A."/>
            <person name="Stajich J.E."/>
            <person name="Spatafora J.W."/>
            <person name="Visel A."/>
            <person name="Grigoriev I.V."/>
        </authorList>
    </citation>
    <scope>NUCLEOTIDE SEQUENCE [LARGE SCALE GENOMIC DNA]</scope>
    <source>
        <strain evidence="9 10">CBS 931.73</strain>
    </source>
</reference>
<organism evidence="9 10">
    <name type="scientific">Basidiobolus meristosporus CBS 931.73</name>
    <dbReference type="NCBI Taxonomy" id="1314790"/>
    <lineage>
        <taxon>Eukaryota</taxon>
        <taxon>Fungi</taxon>
        <taxon>Fungi incertae sedis</taxon>
        <taxon>Zoopagomycota</taxon>
        <taxon>Entomophthoromycotina</taxon>
        <taxon>Basidiobolomycetes</taxon>
        <taxon>Basidiobolales</taxon>
        <taxon>Basidiobolaceae</taxon>
        <taxon>Basidiobolus</taxon>
    </lineage>
</organism>
<keyword evidence="5 7" id="KW-0408">Iron</keyword>
<dbReference type="Gene3D" id="1.10.630.10">
    <property type="entry name" value="Cytochrome P450"/>
    <property type="match status" value="1"/>
</dbReference>
<evidence type="ECO:0000313" key="9">
    <source>
        <dbReference type="EMBL" id="ORX94392.1"/>
    </source>
</evidence>
<dbReference type="SUPFAM" id="SSF48264">
    <property type="entry name" value="Cytochrome P450"/>
    <property type="match status" value="1"/>
</dbReference>
<name>A0A1Y1Y8Q4_9FUNG</name>
<comment type="caution">
    <text evidence="9">The sequence shown here is derived from an EMBL/GenBank/DDBJ whole genome shotgun (WGS) entry which is preliminary data.</text>
</comment>
<keyword evidence="2 7" id="KW-0349">Heme</keyword>
<dbReference type="InterPro" id="IPR001128">
    <property type="entry name" value="Cyt_P450"/>
</dbReference>
<comment type="cofactor">
    <cofactor evidence="7">
        <name>heme</name>
        <dbReference type="ChEBI" id="CHEBI:30413"/>
    </cofactor>
</comment>
<sequence length="494" mass="56614">MHPWLLTTVAIVAIPALLIYRWIRVPSHLLDVPGISVWAVISCLFAKKGFSTALREKLQPILAKHKMAKVFSGAIWIVILSDPDDCKKVLLKTETFPKYEQFGTSSGFLFDFFGRNILNTNGQEWKKHRMVANPAFRKPWSTKLFGECVYDLFSAIDKNIDRVQDSHDLMQRLTLDALGQGLFGYCFNALKDNNGHRAKLYHNMMKALFDPYRAFFPFLLKLPLEKNDRYARYVREFNELLLSILGEKKKEYQEKQTNGTFDERSTDLLSLMIKSTYEDQLLTNEELRSDLLVFFIAGHDTTANSLASTLIYLAMVPECQAKARREAFSVLGDDPGTFPTSEQQAHELPYINAVIKEAMRLIPPVANLGTRESTKPAEFQGKMFPAGSYFGPDVYAIQRDPRYWNNPTEFNPERFLQEEKVAPYSWLPFSGGSRQCVGLNFSMIEQRVTLSMLLRKYQWYLPKDSVHADGDFKICATGLLAPEKAELRFEKLNS</sequence>
<gene>
    <name evidence="9" type="ORF">K493DRAFT_261520</name>
</gene>
<accession>A0A1Y1Y8Q4</accession>
<evidence type="ECO:0000256" key="1">
    <source>
        <dbReference type="ARBA" id="ARBA00010617"/>
    </source>
</evidence>
<evidence type="ECO:0000256" key="4">
    <source>
        <dbReference type="ARBA" id="ARBA00023002"/>
    </source>
</evidence>
<keyword evidence="3 7" id="KW-0479">Metal-binding</keyword>
<evidence type="ECO:0000256" key="5">
    <source>
        <dbReference type="ARBA" id="ARBA00023004"/>
    </source>
</evidence>
<dbReference type="GO" id="GO:0020037">
    <property type="term" value="F:heme binding"/>
    <property type="evidence" value="ECO:0007669"/>
    <property type="project" value="InterPro"/>
</dbReference>
<protein>
    <submittedName>
        <fullName evidence="9">Cytochrome P450</fullName>
    </submittedName>
</protein>
<dbReference type="Proteomes" id="UP000193498">
    <property type="component" value="Unassembled WGS sequence"/>
</dbReference>
<feature type="binding site" description="axial binding residue" evidence="7">
    <location>
        <position position="436"/>
    </location>
    <ligand>
        <name>heme</name>
        <dbReference type="ChEBI" id="CHEBI:30413"/>
    </ligand>
    <ligandPart>
        <name>Fe</name>
        <dbReference type="ChEBI" id="CHEBI:18248"/>
    </ligandPart>
</feature>
<dbReference type="GO" id="GO:0005506">
    <property type="term" value="F:iron ion binding"/>
    <property type="evidence" value="ECO:0007669"/>
    <property type="project" value="InterPro"/>
</dbReference>
<dbReference type="InterPro" id="IPR050196">
    <property type="entry name" value="Cytochrome_P450_Monoox"/>
</dbReference>
<dbReference type="InterPro" id="IPR036396">
    <property type="entry name" value="Cyt_P450_sf"/>
</dbReference>
<dbReference type="InParanoid" id="A0A1Y1Y8Q4"/>
<dbReference type="GO" id="GO:0016705">
    <property type="term" value="F:oxidoreductase activity, acting on paired donors, with incorporation or reduction of molecular oxygen"/>
    <property type="evidence" value="ECO:0007669"/>
    <property type="project" value="InterPro"/>
</dbReference>
<dbReference type="GO" id="GO:0004497">
    <property type="term" value="F:monooxygenase activity"/>
    <property type="evidence" value="ECO:0007669"/>
    <property type="project" value="UniProtKB-KW"/>
</dbReference>
<dbReference type="PANTHER" id="PTHR24291:SF50">
    <property type="entry name" value="BIFUNCTIONAL ALBAFLAVENONE MONOOXYGENASE_TERPENE SYNTHASE"/>
    <property type="match status" value="1"/>
</dbReference>